<protein>
    <submittedName>
        <fullName evidence="3">SBBP repeat-containing protein</fullName>
    </submittedName>
</protein>
<dbReference type="InterPro" id="IPR002126">
    <property type="entry name" value="Cadherin-like_dom"/>
</dbReference>
<comment type="caution">
    <text evidence="3">The sequence shown here is derived from an EMBL/GenBank/DDBJ whole genome shotgun (WGS) entry which is preliminary data.</text>
</comment>
<keyword evidence="4" id="KW-1185">Reference proteome</keyword>
<dbReference type="GO" id="GO:0007156">
    <property type="term" value="P:homophilic cell adhesion via plasma membrane adhesion molecules"/>
    <property type="evidence" value="ECO:0007669"/>
    <property type="project" value="InterPro"/>
</dbReference>
<dbReference type="CDD" id="cd11304">
    <property type="entry name" value="Cadherin_repeat"/>
    <property type="match status" value="1"/>
</dbReference>
<evidence type="ECO:0000313" key="3">
    <source>
        <dbReference type="EMBL" id="MBC5783734.1"/>
    </source>
</evidence>
<name>A0A923MSE1_9BURK</name>
<dbReference type="Pfam" id="PF25778">
    <property type="entry name" value="DUF7948"/>
    <property type="match status" value="1"/>
</dbReference>
<feature type="compositionally biased region" description="Low complexity" evidence="1">
    <location>
        <begin position="5331"/>
        <end position="5350"/>
    </location>
</feature>
<dbReference type="SMART" id="SM00112">
    <property type="entry name" value="CA"/>
    <property type="match status" value="1"/>
</dbReference>
<feature type="region of interest" description="Disordered" evidence="1">
    <location>
        <begin position="5306"/>
        <end position="5374"/>
    </location>
</feature>
<dbReference type="Pfam" id="PF16184">
    <property type="entry name" value="Cadherin_3"/>
    <property type="match status" value="34"/>
</dbReference>
<dbReference type="RefSeq" id="WP_187076474.1">
    <property type="nucleotide sequence ID" value="NZ_JACORT010000004.1"/>
</dbReference>
<dbReference type="InterPro" id="IPR057708">
    <property type="entry name" value="DUF7948"/>
</dbReference>
<proteinExistence type="predicted"/>
<dbReference type="PANTHER" id="PTHR45739">
    <property type="entry name" value="MATRIX PROTEIN, PUTATIVE-RELATED"/>
    <property type="match status" value="1"/>
</dbReference>
<gene>
    <name evidence="3" type="ORF">H8N03_12330</name>
</gene>
<dbReference type="PANTHER" id="PTHR45739:SF8">
    <property type="entry name" value="FRAS1-RELATED EXTRACELLULAR MATRIX PROTEIN 1"/>
    <property type="match status" value="1"/>
</dbReference>
<organism evidence="3 4">
    <name type="scientific">Ramlibacter cellulosilyticus</name>
    <dbReference type="NCBI Taxonomy" id="2764187"/>
    <lineage>
        <taxon>Bacteria</taxon>
        <taxon>Pseudomonadati</taxon>
        <taxon>Pseudomonadota</taxon>
        <taxon>Betaproteobacteria</taxon>
        <taxon>Burkholderiales</taxon>
        <taxon>Comamonadaceae</taxon>
        <taxon>Ramlibacter</taxon>
    </lineage>
</organism>
<accession>A0A923MSE1</accession>
<dbReference type="InterPro" id="IPR010620">
    <property type="entry name" value="SBBP_repeat"/>
</dbReference>
<dbReference type="Pfam" id="PF06739">
    <property type="entry name" value="SBBP"/>
    <property type="match status" value="2"/>
</dbReference>
<reference evidence="3" key="1">
    <citation type="submission" date="2020-08" db="EMBL/GenBank/DDBJ databases">
        <title>Ramlibacter sp. USB13 16S ribosomal RNA gene genome sequencing and assembly.</title>
        <authorList>
            <person name="Kang M."/>
        </authorList>
    </citation>
    <scope>NUCLEOTIDE SEQUENCE</scope>
    <source>
        <strain evidence="3">USB13</strain>
    </source>
</reference>
<evidence type="ECO:0000313" key="4">
    <source>
        <dbReference type="Proteomes" id="UP000608513"/>
    </source>
</evidence>
<dbReference type="InterPro" id="IPR015919">
    <property type="entry name" value="Cadherin-like_sf"/>
</dbReference>
<feature type="compositionally biased region" description="Basic and acidic residues" evidence="1">
    <location>
        <begin position="5527"/>
        <end position="5537"/>
    </location>
</feature>
<dbReference type="GO" id="GO:0009653">
    <property type="term" value="P:anatomical structure morphogenesis"/>
    <property type="evidence" value="ECO:0007669"/>
    <property type="project" value="TreeGrafter"/>
</dbReference>
<dbReference type="Gene3D" id="2.60.40.60">
    <property type="entry name" value="Cadherins"/>
    <property type="match status" value="1"/>
</dbReference>
<dbReference type="EMBL" id="JACORT010000004">
    <property type="protein sequence ID" value="MBC5783734.1"/>
    <property type="molecule type" value="Genomic_DNA"/>
</dbReference>
<dbReference type="SUPFAM" id="SSF49313">
    <property type="entry name" value="Cadherin-like"/>
    <property type="match status" value="1"/>
</dbReference>
<sequence length="5544" mass="550080">MEPRLLFSADIAAGLALAASADVAVEQRTLTSAGEYAGSTAQGQAATYAAMPLAFEQNVGQHRAGIDFTAYGSGYAIGLGGGEAWLSLAGEQGQNIVHLDLQGAREDVQAEGEGLLAARSNVYVGDDAAAWRTAIANYGSVLYRGVYEGVDLRYYGAQRQLEYDFVVAAGADADAIRLRFDGVESATIAADGDLVLRLQGSEAELRFQAPVSYQRGEQGREAVASRYAIHEDGSIGFELGAYDRARELVIDPVLDYASYLGGSGGENATGIAVDAAGRIYITGRTASSDFPAAGGGTVMGSGGNGDMYVARFDPTLTTLQYTTRIGGSFVLLGGAGDEQGKAIAVDGSGNVVVTGWTSSSNFPTTANAPDKTLNGAQDGVVVKLDASGALQFSTYVGGNAGSDSANAVVVDAAGNFYVAGQMSDSGLLTGLLSDLLGSSDNAFVQKYSPTGSLLFDKLFGGNALDSATGLALNGSQLFMVGNTQSANVPMVNAYQPALANTIDGFLARLSTATGDVQYATYVGSTEDDTVTGVATDAGGKAYLVGVTRGRNTNPLATTAGAWRTTSPVNNADTGFLRIYDTTAPVAGQLVYSTYLGGNDVDRPTGLTVAKGRVVVVGNATSTAGLATTGALDASNNGQAMYVAVIHPVGGGASDLEYATYYGQGMSTGGVLVRGNDAYVVATTSTAGQGSTGAAQSAPGGGADAFVLRLAELLPNLPPVLGAATLAVSEGQAVTLSPADFSVTDVDSSSFTFTVSAVSGGGFQVFDGSAWNAASAFTSAQLAAGAVRFVDDGDETAPGYSVSVSDGLASSAIVLAIVSYTPVPDAPVLDLNGAAPGQDATAAFTEQTPVLVAPAATLADVDSAALQSLTVTLAARPDGDALEWLWLEDTALATATGAGLAVDYTHGTGVLSITGTASVPTYEAVLRGLQYRNDSDAPTTANRSLTVAASDGAATSLSRMATVTVSAVNDAPVVDLDGGSPAVNVTVAFTERTPVAIAPTARLADADSANLVSLTLALGARPDGNAVESLSLDAAAAAAASAAGLVFGYAPATGVLTVNGSASVATYEAILRGVQYTNTSDRPTTTSRTVTVTASDGALPAVARSATVTVAAVNDAPTVTVPGAQTVAEDTEVVFSAGGGTQVVVGDVDAGSGMVQVTVSVTHGTISLGGTTVAAGGEFRINATTAGAQFLDPDSRQAVAVDAAGNFVVVWQSGDGSGTGVFAQRFNAAGVAQGAAFQVNATAGSDQAHAVVAMDAAGNFVVAWESENQDGASWGVFARRYDAAGNALGGEFQVNVAASASERQPSIAMDAAGNFVIAWHAGNPSGAVPTYDVYARRFDAAGNALGGEFRVNATTSDGQMRPAAAMDAAGNFVVVWQSRGQDGDGYAVVGQRYDAAGNAVGGEFVVNTTSSHDQWHATVAMNAAGSFVVAWEGEGAGDDDGIFARRYDASGNALGGEFRVNTTKQHAQLAPAVGIDDAGNFVVSWDTKSIDDGNSQGVFMQRFAADGSAVGAETLVNTTVANDQQNASLAMTRGGDYLVVWSGNGTGDGSGIFGQRYDRLPGLSFSAGDGAADTTVTFTGSVADVNAALAGMRYRPDAEYSGPASVQVTVDDLGNTGGPAQSASGTVAIDVTAVNDPPMLALVRLNVTEGATVVLGPGTVVATDPDSSSLTFTVSGLSGGTFEVHDGSAWNTATSFTSVQLSAGQVRFVDDGDELPPAFSLTASDGAASSNTRAANITFTKVNDAPVLSSASLTVAEGGIAVLSAANFGLSDPDSNAFTFTVSAVTGGTFQVLVGASWNTATSFTSAQLAAGAVRFVDDGDEVPPAFSVTASDGALASSTVAASITWVPVNDAPALTAASLAVAEGGTVVLSTADFGVDDPDSSAFTFTVAAVAGGTIQVFDGASWNAATSFTSAQLAAGAVRFADDGDETAPTLSLSVRDGTATGNTRAVDIAFTRGNDAPAITSAQLAVSEGGTVVLSTANFAVSDPDSLAFTFTVSALTGGSFEVYDGVAWNAATSFSSAQLAGGAVRFVDDGDEVPPSFSVTASDGALAGNTVAAGITFTPGNDAPVLTGASLAVVEGGTVVLSTANFAVTDPDSGDFTFTVSAVTGGVLQVYDGASWNAATSFTSAQLAAGAVRFVDDGDETAPSFDVAVGDGTATGNTVTAVIAFTAANDAPVLTGASIAVGEGGTVVLSPSDFAVSDPDSASFTFGVALLNGGRIEVFDGSGWSAATSFTSAQLAAGAVRFVDDGDEIAPALSLSVGDGSATGNTRAVDVAFTRVNDAPVLGAVQVTVAEGGTVVLSEADFSVSDPDSSDFTFTVSAVTGGTFQVLAGAAWNTAASFTTAQLAAGAVRFVDDGDEVPPSFSVTASDGALGSNTVAAAVTFVPVNDAPVLTGASLSVTEGGATMLSPANFGVADPDGSAFTFTVSAVSGGTFQVFDGAAWNTATAFSSAQLAAGVVRFVDDGDELPPAFDVSVSDGAATGNTLAAAVSFTAANDAPVLGSATLAVTEGGTTVLSPANFGATDPDSTAFTYTVSAVLGGVFQVFDGTTWNAAASFTSAQLAAGTVRFVDDGDELAPSFDVTVGDGVATGNTVAAAITFVPANDAPAMTSAQLAVGEGATVLLSTANFGVADPDSSSFTFTVSAVTGGSFEVFDGAAWNAATSFTTAQLSAGAVRFVDDGDEVPPSFSVTASDGALGSNTVAAGITFTPANDAPVLTGASLAVVEGGAVVLSTANFAVTDPDSGDFTFTVSAVSGGVFQVFDGSSWNAATSFTSAQLAAGAVRFVDDGDETAPSFAATVGDGAATGNTLAAAITFTAANDAPVLDAASLTVAEGGTVVLSTADFAASDPDSTTFTFTVSAVSGGSFEVFDGTAWTVATSFTSAQLATASVRFVDDGDELPPAFDVSVSDGAATGNTLAAAVSFTAANDAPVLGSATLAVTEGGTTVLSPANFGVTDPDSTAFTFTVSAVSGGAFQVFDGAAWNAATSFTSAQLAAGAVRFLDDGDEAAPSFDVTVGDGVATGNTVAAAITFVPANDAPAMTSAQLAVGEGATVVLSTANFGVADPDSSSFTFNVSAIMGGSFEVFDGAAWNTATSFTSAQLAAGAVRFVDDGDEVPPSFSVSASDGALGSNTVDAGITFTPANDAPVLTGASLAVAEGGTVVLSTASFAVTDPDSTAFTFTVSAVSGGVFQVFDGSSWNAATSFTSAQLAAGAVRFADDGDETAPSFAVTVGDGTATGNTLAAAITFTGTNDAPVLDSANLVVTEGGTTVLSTADFAVADPDSTAFTFTVSAVSGGTFQVFDGTSWTLAANFTSAQLAAGAVRFVDDGDETAPSFDVTVDDGLATGNIVAAAITFVAANDAPVLSSASLTVAEGGSVVLSAANFSVGDPDSSAFTFTVSGVTGGTFQVLVGASWNTATSFTSAQLAAGAVRFVDDGDEVPPSFSVTASDGALASGTVAASITFVPVNDAPALTAASFAVAEGGTVVLSAADLGVADPDSSAFVFTVAALSGGGVEVFDGSSWNAATSFTLAQVAAGAVRFVDDGDETGPTLSLSVGDGTATGNTRAVDIAFTPVNDAPTMTSAQLAVGEGATVVLSTASFGVADPDSTAFTFTVSAVTGGSFEVFDGAAWNAATSFTTAQLSAGAVRFVDDGDEVPPSFSVSASEGALGSNTVAAGITFTPGNDAPVLTGASLAVVEGGTVVVSTANFAVTDPDSGDFTFTVSAVSGGVFQVFDGSSWNAATSFTSAQLAAGSVRFVDDGDETAPSFAVTVGDGAATSNTLAAAITFTAANDAPVLDTASLTITEGGTVVLSATNFGVTDPDSTNFTYAVSAVTGGTFQVFDGTAWSAASGFTSAQLAAGAVRFVDDGDEAAPSFDVTVGDGISTGNTVAAAITFVPANDAPVLASASLRVTEGGAVVLAPGNFGLSDSDSSAFTFVVSAVTGGSFQVFDGTGWNTATSFSSAQLASAAVRFVDDGDEVPPSFSVTASDGALDGNTLAASITFLPVNDAPVLAAVTLGITEGSTTVLAPGDFSVSDPDSGAFTYTVSALGGGRFEVFDGSGWNVAAGFTSAQVAAGAVRFVDDGDETAPSFDLAVSDGTYTGNTVAAAVSFTRVNDAPVVTSARLAISEGGTVVLSPANFDVDDPDDSSFTFSVSAVVGGTFQVLAGSAWNVAASFTTAQLAAGAVRFVDDGDEVPPSFSVGASDGALGSNTVAAAITFVPVNDAPVLTAASLSVTEGGATMLSPANFGVADPDGSAFTFTVSAVGGGTFQVFDGTAWNTATAFSSAQLAAGAVRFVDDGDELPPAFDVSVSDGAATGNTLAAAVSFTAANDAPVLGSATLAVTEGGTTVLSPANFGVTDPDSAAFTFTVSAVSGGAFQVFDGAAWNAATSFTSAQLASGAVRFLDDGDEVAPSFDVAVGDGVATGNTVAAAITFVPANDAPVLTGASLAVAEGGTVVLSTANFAVGDPDSTAFTFTVSAVSGGVFQVFDGSSWNAATSFTSAQLAAGAVRFVDDGDEVPPSFSVAASDGALGSNTVAAGITFTPANDAPVLTGASLAVAEGGTVVLSTANFSVTDPDSTAFTFTVSAVSGGVFQVFDGSSWNAATSFTSAELAAGAVRFVDDGDETEPSFAVTVGDGTATGNTLAAAITFTAANDAPVLISAQVAVPEGGTVVLSAANFSLVDPDSSSFTLTVSAVAGGVLQVFDGTAWNMASSFTSAQLAAGAVRFVDDGDETPPSFSVAASDGALGSNTVAAAITFLPVNDAPVLTSASLSVAEGATVVLSPAGFVVADTDSAAFTFTVSAVSGGTFQVFDGSGWNAATSFTSAQLAAGSVRFLDDGDEVPPSFDVTVGDGAATGNTLAAAITFMATNDAPVLHTASMVATEGGTVVLGPANFGVTDPDSTAFTLTVSAVRGGVFQVFDGTTWNVAASFTSAQLAAGAVRFLDDGDEVAPSFAVAASDGLSTGNTLVATIGFVPVNDAPVLDAVQLAVGEGAAVVLGPGNFSFSAADPDSGSFTFFVSGVAGGSFQVFDGTAWNAVASFTSAQLAAGAVRFVDDGDEFAPAFSLSLHDGLAGSNTVAAAIRFTPANDAPFLTQATLAVTEGAAVVLAPGNFTVLDTDSSTFDFEVSDVSAGSFQTFDGARWNAASHFTSAQLMAGAVRFVHDGGELAPAFTVRVSDGTSTGNTAAATVTFTPVNDAPVIAGPAAVSVAESTRTVATMTAEDPDRPAQRLTWSLAGGDDAGHFSIDPRTGVLSFMAAPHFDQPADRNADNVYQVVVQVSDGALAATWTLAVSVRDVDEVGMPAPSPAPAPVPAAATPSAQPPAPAQAPAAAAPAPARPDATQRPAGSATPMDQAAGFGPTADTQPLGTGASLTFAPVSLLSPGSGPEGARLLQLAAPERTALQLIATQAQADLVLSHFGLDARGEGGRDEELQRSLRSTQFGGELDRLREGVQEALELERSITISVAGVSLSLSILYILWLIRGGVLLGSYLSALPAWRLLDPLPVLSRVDEEAEEEEDGITDLRGDGRDTLRGFGGAA</sequence>
<evidence type="ECO:0000259" key="2">
    <source>
        <dbReference type="PROSITE" id="PS50268"/>
    </source>
</evidence>
<evidence type="ECO:0000256" key="1">
    <source>
        <dbReference type="SAM" id="MobiDB-lite"/>
    </source>
</evidence>
<dbReference type="GO" id="GO:0016020">
    <property type="term" value="C:membrane"/>
    <property type="evidence" value="ECO:0007669"/>
    <property type="project" value="InterPro"/>
</dbReference>
<dbReference type="SUPFAM" id="SSF101898">
    <property type="entry name" value="NHL repeat"/>
    <property type="match status" value="1"/>
</dbReference>
<feature type="domain" description="Cadherin" evidence="2">
    <location>
        <begin position="5205"/>
        <end position="5311"/>
    </location>
</feature>
<dbReference type="PROSITE" id="PS50268">
    <property type="entry name" value="CADHERIN_2"/>
    <property type="match status" value="1"/>
</dbReference>
<dbReference type="InterPro" id="IPR051561">
    <property type="entry name" value="FRAS1_ECM"/>
</dbReference>
<dbReference type="GO" id="GO:0005509">
    <property type="term" value="F:calcium ion binding"/>
    <property type="evidence" value="ECO:0007669"/>
    <property type="project" value="InterPro"/>
</dbReference>
<dbReference type="Proteomes" id="UP000608513">
    <property type="component" value="Unassembled WGS sequence"/>
</dbReference>
<feature type="region of interest" description="Disordered" evidence="1">
    <location>
        <begin position="5519"/>
        <end position="5544"/>
    </location>
</feature>